<evidence type="ECO:0000256" key="4">
    <source>
        <dbReference type="ARBA" id="ARBA00022723"/>
    </source>
</evidence>
<dbReference type="Pfam" id="PF00067">
    <property type="entry name" value="p450"/>
    <property type="match status" value="1"/>
</dbReference>
<dbReference type="GO" id="GO:0004497">
    <property type="term" value="F:monooxygenase activity"/>
    <property type="evidence" value="ECO:0007669"/>
    <property type="project" value="UniProtKB-KW"/>
</dbReference>
<dbReference type="AlphaFoldDB" id="A0A1J7ITM4"/>
<accession>A0A1J7ITM4</accession>
<dbReference type="PROSITE" id="PS00086">
    <property type="entry name" value="CYTOCHROME_P450"/>
    <property type="match status" value="1"/>
</dbReference>
<dbReference type="InterPro" id="IPR017972">
    <property type="entry name" value="Cyt_P450_CS"/>
</dbReference>
<evidence type="ECO:0000313" key="10">
    <source>
        <dbReference type="EMBL" id="OIW24457.1"/>
    </source>
</evidence>
<keyword evidence="9" id="KW-0472">Membrane</keyword>
<evidence type="ECO:0000256" key="8">
    <source>
        <dbReference type="RuleBase" id="RU000461"/>
    </source>
</evidence>
<keyword evidence="11" id="KW-1185">Reference proteome</keyword>
<evidence type="ECO:0000256" key="6">
    <source>
        <dbReference type="ARBA" id="ARBA00023033"/>
    </source>
</evidence>
<dbReference type="PANTHER" id="PTHR24305">
    <property type="entry name" value="CYTOCHROME P450"/>
    <property type="match status" value="1"/>
</dbReference>
<dbReference type="EMBL" id="KV875103">
    <property type="protein sequence ID" value="OIW24457.1"/>
    <property type="molecule type" value="Genomic_DNA"/>
</dbReference>
<dbReference type="PRINTS" id="PR00385">
    <property type="entry name" value="P450"/>
</dbReference>
<dbReference type="OrthoDB" id="1470350at2759"/>
<name>A0A1J7ITM4_9PEZI</name>
<dbReference type="CDD" id="cd11059">
    <property type="entry name" value="CYP_fungal"/>
    <property type="match status" value="1"/>
</dbReference>
<dbReference type="SUPFAM" id="SSF48264">
    <property type="entry name" value="Cytochrome P450"/>
    <property type="match status" value="1"/>
</dbReference>
<sequence length="538" mass="59524">MSFAIEVDGITPYPRVLAAVVVILLTYHFILHPSLISPLAKIPNAHWSAPYSRLWALSIRFNNRENRTLRAAHQRLGPIIRVAPNELSINDVDCVRTVYHGGFDKPSWYSVFDNYGVPCMFSTRSAHEHSLRKRMISHVYSKSYIHSSAAAASQAHTILFDRLLPIIQASTTDTPKPHGLDVHSVFLAATMDFISAYVFGLSNGTNFLQDAAYRSHWLELYASRNNHGFYDQELPLLTRICRALGIPFCPWFVDYANAELGAWCRALCTSTLASSSHSHLPSPANQPVVLSALLTGLSKEAAHGPSSPLYPTALRHHDKSVASELFDHVLAGQETAGVTLTYLTWRLSQSPSLQTALRKELLSLTPNLALTPSGPFSLPDPKSLDALPLLHALLTETLRLHAPIPGAQPRQTPPQGCELGGYAVPGGVRVAAMAYALHRDEGVFPLPETWEPQRWLPGGGASEQEQKEMNRAFWAFSSGGRMCVGRNFALYEMKLIVAAIYSNYTSHVVSDDGMAEQSDGYTSRPAKERLFLRFERVE</sequence>
<dbReference type="GO" id="GO:0005506">
    <property type="term" value="F:iron ion binding"/>
    <property type="evidence" value="ECO:0007669"/>
    <property type="project" value="InterPro"/>
</dbReference>
<feature type="transmembrane region" description="Helical" evidence="9">
    <location>
        <begin position="12"/>
        <end position="31"/>
    </location>
</feature>
<dbReference type="PRINTS" id="PR00465">
    <property type="entry name" value="EP450IV"/>
</dbReference>
<feature type="binding site" description="axial binding residue" evidence="7">
    <location>
        <position position="483"/>
    </location>
    <ligand>
        <name>heme</name>
        <dbReference type="ChEBI" id="CHEBI:30413"/>
    </ligand>
    <ligandPart>
        <name>Fe</name>
        <dbReference type="ChEBI" id="CHEBI:18248"/>
    </ligandPart>
</feature>
<keyword evidence="4 7" id="KW-0479">Metal-binding</keyword>
<dbReference type="InParanoid" id="A0A1J7ITM4"/>
<organism evidence="10 11">
    <name type="scientific">Coniochaeta ligniaria NRRL 30616</name>
    <dbReference type="NCBI Taxonomy" id="1408157"/>
    <lineage>
        <taxon>Eukaryota</taxon>
        <taxon>Fungi</taxon>
        <taxon>Dikarya</taxon>
        <taxon>Ascomycota</taxon>
        <taxon>Pezizomycotina</taxon>
        <taxon>Sordariomycetes</taxon>
        <taxon>Sordariomycetidae</taxon>
        <taxon>Coniochaetales</taxon>
        <taxon>Coniochaetaceae</taxon>
        <taxon>Coniochaeta</taxon>
    </lineage>
</organism>
<reference evidence="10 11" key="1">
    <citation type="submission" date="2016-10" db="EMBL/GenBank/DDBJ databases">
        <title>Draft genome sequence of Coniochaeta ligniaria NRRL30616, a lignocellulolytic fungus for bioabatement of inhibitors in plant biomass hydrolysates.</title>
        <authorList>
            <consortium name="DOE Joint Genome Institute"/>
            <person name="Jimenez D.J."/>
            <person name="Hector R.E."/>
            <person name="Riley R."/>
            <person name="Sun H."/>
            <person name="Grigoriev I.V."/>
            <person name="Van Elsas J.D."/>
            <person name="Nichols N.N."/>
        </authorList>
    </citation>
    <scope>NUCLEOTIDE SEQUENCE [LARGE SCALE GENOMIC DNA]</scope>
    <source>
        <strain evidence="10 11">NRRL 30616</strain>
    </source>
</reference>
<keyword evidence="6 8" id="KW-0503">Monooxygenase</keyword>
<evidence type="ECO:0000313" key="11">
    <source>
        <dbReference type="Proteomes" id="UP000182658"/>
    </source>
</evidence>
<keyword evidence="9" id="KW-1133">Transmembrane helix</keyword>
<evidence type="ECO:0000256" key="7">
    <source>
        <dbReference type="PIRSR" id="PIRSR602403-1"/>
    </source>
</evidence>
<dbReference type="PANTHER" id="PTHR24305:SF166">
    <property type="entry name" value="CYTOCHROME P450 12A4, MITOCHONDRIAL-RELATED"/>
    <property type="match status" value="1"/>
</dbReference>
<protein>
    <submittedName>
        <fullName evidence="10">Cytochrome P450</fullName>
    </submittedName>
</protein>
<keyword evidence="8" id="KW-0560">Oxidoreductase</keyword>
<evidence type="ECO:0000256" key="1">
    <source>
        <dbReference type="ARBA" id="ARBA00001971"/>
    </source>
</evidence>
<dbReference type="InterPro" id="IPR036396">
    <property type="entry name" value="Cyt_P450_sf"/>
</dbReference>
<gene>
    <name evidence="10" type="ORF">CONLIGDRAFT_685430</name>
</gene>
<evidence type="ECO:0000256" key="2">
    <source>
        <dbReference type="ARBA" id="ARBA00010617"/>
    </source>
</evidence>
<comment type="cofactor">
    <cofactor evidence="1 7">
        <name>heme</name>
        <dbReference type="ChEBI" id="CHEBI:30413"/>
    </cofactor>
</comment>
<dbReference type="GO" id="GO:0020037">
    <property type="term" value="F:heme binding"/>
    <property type="evidence" value="ECO:0007669"/>
    <property type="project" value="InterPro"/>
</dbReference>
<dbReference type="InterPro" id="IPR001128">
    <property type="entry name" value="Cyt_P450"/>
</dbReference>
<dbReference type="Gene3D" id="1.10.630.10">
    <property type="entry name" value="Cytochrome P450"/>
    <property type="match status" value="1"/>
</dbReference>
<dbReference type="InterPro" id="IPR050121">
    <property type="entry name" value="Cytochrome_P450_monoxygenase"/>
</dbReference>
<dbReference type="Proteomes" id="UP000182658">
    <property type="component" value="Unassembled WGS sequence"/>
</dbReference>
<evidence type="ECO:0000256" key="3">
    <source>
        <dbReference type="ARBA" id="ARBA00022617"/>
    </source>
</evidence>
<keyword evidence="5 7" id="KW-0408">Iron</keyword>
<comment type="similarity">
    <text evidence="2 8">Belongs to the cytochrome P450 family.</text>
</comment>
<proteinExistence type="inferred from homology"/>
<evidence type="ECO:0000256" key="9">
    <source>
        <dbReference type="SAM" id="Phobius"/>
    </source>
</evidence>
<keyword evidence="3 7" id="KW-0349">Heme</keyword>
<evidence type="ECO:0000256" key="5">
    <source>
        <dbReference type="ARBA" id="ARBA00023004"/>
    </source>
</evidence>
<dbReference type="GO" id="GO:0016705">
    <property type="term" value="F:oxidoreductase activity, acting on paired donors, with incorporation or reduction of molecular oxygen"/>
    <property type="evidence" value="ECO:0007669"/>
    <property type="project" value="InterPro"/>
</dbReference>
<keyword evidence="9" id="KW-0812">Transmembrane</keyword>
<dbReference type="InterPro" id="IPR002403">
    <property type="entry name" value="Cyt_P450_E_grp-IV"/>
</dbReference>
<dbReference type="STRING" id="1408157.A0A1J7ITM4"/>